<reference evidence="2" key="1">
    <citation type="submission" date="2023-07" db="EMBL/GenBank/DDBJ databases">
        <title>Draft genome sequence of the endophytic actinobacterium Streptomyces justiciae WPN32, a potential antibiotic producer.</title>
        <authorList>
            <person name="Yasawong M."/>
            <person name="Pana W."/>
            <person name="Ganta P."/>
            <person name="Santapan N."/>
            <person name="Songngamsuk T."/>
            <person name="Phatcharaharikarn M."/>
            <person name="Kerdtoob S."/>
            <person name="Nantapong N."/>
        </authorList>
    </citation>
    <scope>NUCLEOTIDE SEQUENCE [LARGE SCALE GENOMIC DNA]</scope>
    <source>
        <strain evidence="2">WPN32</strain>
    </source>
</reference>
<accession>A0ABU3LZ48</accession>
<sequence length="92" mass="10031">MGSSLRGVVVHEVGARCGRLLAQLAAFTELVGLHVEEPSGRARRLLGAFHADRVKDPHPVLVRDLPVEALPADATEEASRWARIFRPSSVRV</sequence>
<gene>
    <name evidence="1" type="ORF">RQC66_27780</name>
</gene>
<name>A0ABU3LZ48_9ACTN</name>
<evidence type="ECO:0000313" key="2">
    <source>
        <dbReference type="Proteomes" id="UP001257948"/>
    </source>
</evidence>
<dbReference type="EMBL" id="JAVTLL010000020">
    <property type="protein sequence ID" value="MDT7844521.1"/>
    <property type="molecule type" value="Genomic_DNA"/>
</dbReference>
<proteinExistence type="predicted"/>
<comment type="caution">
    <text evidence="1">The sequence shown here is derived from an EMBL/GenBank/DDBJ whole genome shotgun (WGS) entry which is preliminary data.</text>
</comment>
<dbReference type="RefSeq" id="WP_314204438.1">
    <property type="nucleotide sequence ID" value="NZ_JAVTLL010000020.1"/>
</dbReference>
<organism evidence="1 2">
    <name type="scientific">Streptomyces justiciae</name>
    <dbReference type="NCBI Taxonomy" id="2780140"/>
    <lineage>
        <taxon>Bacteria</taxon>
        <taxon>Bacillati</taxon>
        <taxon>Actinomycetota</taxon>
        <taxon>Actinomycetes</taxon>
        <taxon>Kitasatosporales</taxon>
        <taxon>Streptomycetaceae</taxon>
        <taxon>Streptomyces</taxon>
    </lineage>
</organism>
<protein>
    <submittedName>
        <fullName evidence="1">Uncharacterized protein</fullName>
    </submittedName>
</protein>
<dbReference type="Proteomes" id="UP001257948">
    <property type="component" value="Unassembled WGS sequence"/>
</dbReference>
<evidence type="ECO:0000313" key="1">
    <source>
        <dbReference type="EMBL" id="MDT7844521.1"/>
    </source>
</evidence>
<keyword evidence="2" id="KW-1185">Reference proteome</keyword>